<evidence type="ECO:0000313" key="1">
    <source>
        <dbReference type="EMBL" id="KAA6413793.1"/>
    </source>
</evidence>
<dbReference type="EMBL" id="VXIT01000003">
    <property type="protein sequence ID" value="KAA6413793.1"/>
    <property type="molecule type" value="Genomic_DNA"/>
</dbReference>
<proteinExistence type="predicted"/>
<gene>
    <name evidence="1" type="ORF">FRX48_02154</name>
</gene>
<reference evidence="1 2" key="1">
    <citation type="submission" date="2019-09" db="EMBL/GenBank/DDBJ databases">
        <title>The hologenome of the rock-dwelling lichen Lasallia pustulata.</title>
        <authorList>
            <person name="Greshake Tzovaras B."/>
            <person name="Segers F."/>
            <person name="Bicker A."/>
            <person name="Dal Grande F."/>
            <person name="Otte J."/>
            <person name="Hankeln T."/>
            <person name="Schmitt I."/>
            <person name="Ebersberger I."/>
        </authorList>
    </citation>
    <scope>NUCLEOTIDE SEQUENCE [LARGE SCALE GENOMIC DNA]</scope>
    <source>
        <strain evidence="1">A1-1</strain>
    </source>
</reference>
<dbReference type="OrthoDB" id="10647176at2759"/>
<organism evidence="1 2">
    <name type="scientific">Lasallia pustulata</name>
    <dbReference type="NCBI Taxonomy" id="136370"/>
    <lineage>
        <taxon>Eukaryota</taxon>
        <taxon>Fungi</taxon>
        <taxon>Dikarya</taxon>
        <taxon>Ascomycota</taxon>
        <taxon>Pezizomycotina</taxon>
        <taxon>Lecanoromycetes</taxon>
        <taxon>OSLEUM clade</taxon>
        <taxon>Umbilicariomycetidae</taxon>
        <taxon>Umbilicariales</taxon>
        <taxon>Umbilicariaceae</taxon>
        <taxon>Lasallia</taxon>
    </lineage>
</organism>
<comment type="caution">
    <text evidence="1">The sequence shown here is derived from an EMBL/GenBank/DDBJ whole genome shotgun (WGS) entry which is preliminary data.</text>
</comment>
<name>A0A5M8PVT6_9LECA</name>
<dbReference type="AlphaFoldDB" id="A0A5M8PVT6"/>
<sequence>MYCLTSSYRLPTAVALKPATYLATAACLLVPAATAEAVVESVLGGAHWALRDEIKEDIWSALQLIADEVTGGDVVAGPLPPLEVVVDTVVVVIIELEVEVMLSEDVVDAAAFGAATITELEVEAMLSEDVVDAAAFRAATAVPVPKEPGGKMPAGIVVDIVLLGADPAVPVPKEPSGGEIPAGIVVEVVVVV</sequence>
<evidence type="ECO:0000313" key="2">
    <source>
        <dbReference type="Proteomes" id="UP000324767"/>
    </source>
</evidence>
<dbReference type="Proteomes" id="UP000324767">
    <property type="component" value="Unassembled WGS sequence"/>
</dbReference>
<accession>A0A5M8PVT6</accession>
<protein>
    <submittedName>
        <fullName evidence="1">Uncharacterized protein</fullName>
    </submittedName>
</protein>